<keyword evidence="4" id="KW-1185">Reference proteome</keyword>
<feature type="region of interest" description="Disordered" evidence="1">
    <location>
        <begin position="557"/>
        <end position="593"/>
    </location>
</feature>
<organism evidence="3 4">
    <name type="scientific">Rosa chinensis</name>
    <name type="common">China rose</name>
    <dbReference type="NCBI Taxonomy" id="74649"/>
    <lineage>
        <taxon>Eukaryota</taxon>
        <taxon>Viridiplantae</taxon>
        <taxon>Streptophyta</taxon>
        <taxon>Embryophyta</taxon>
        <taxon>Tracheophyta</taxon>
        <taxon>Spermatophyta</taxon>
        <taxon>Magnoliopsida</taxon>
        <taxon>eudicotyledons</taxon>
        <taxon>Gunneridae</taxon>
        <taxon>Pentapetalae</taxon>
        <taxon>rosids</taxon>
        <taxon>fabids</taxon>
        <taxon>Rosales</taxon>
        <taxon>Rosaceae</taxon>
        <taxon>Rosoideae</taxon>
        <taxon>Rosoideae incertae sedis</taxon>
        <taxon>Rosa</taxon>
    </lineage>
</organism>
<dbReference type="EMBL" id="PDCK01000044">
    <property type="protein sequence ID" value="PRQ25468.1"/>
    <property type="molecule type" value="Genomic_DNA"/>
</dbReference>
<evidence type="ECO:0000256" key="2">
    <source>
        <dbReference type="SAM" id="Phobius"/>
    </source>
</evidence>
<dbReference type="PANTHER" id="PTHR36760:SF1">
    <property type="entry name" value="ACIDIC LEUCINE-RICH NUCLEAR PHOSPHOPROTEIN 32 FAMILY B PROTEIN"/>
    <property type="match status" value="1"/>
</dbReference>
<feature type="transmembrane region" description="Helical" evidence="2">
    <location>
        <begin position="98"/>
        <end position="118"/>
    </location>
</feature>
<evidence type="ECO:0000313" key="4">
    <source>
        <dbReference type="Proteomes" id="UP000238479"/>
    </source>
</evidence>
<feature type="compositionally biased region" description="Acidic residues" evidence="1">
    <location>
        <begin position="578"/>
        <end position="593"/>
    </location>
</feature>
<keyword evidence="2" id="KW-0472">Membrane</keyword>
<dbReference type="STRING" id="74649.A0A2P6PU46"/>
<keyword evidence="2" id="KW-1133">Transmembrane helix</keyword>
<sequence>MFSSFRLLIRSSFFVILLILIHSQFPLFTALSLPISHFSPVCCNKHSRANQPSPTSILLDHYLHPFHFSLDPKNIKMSELSFSSKNSNFSSIDLLADFFHVCFFILSHPLYFSYFIFFSPYLLKLLSFLSPLFITTALLVLAYLTVSPNSNSEFPKIKVGTCCLVTTYQTIVAKLQYPKVDHNNADDHEEFRSFEELEVYKIVFDTSSLEVRESPVEEMSSEEAFDAPIDQSYSLGGNGSIGYFLEVASAILEEIRERSVEEIKSESAFDAPIDESSSLEGNSKTGYLLEGESTIWEENGENPDEKNSSAQVFDAAFDERSSPEGSESSGYFSEASSVILEQNPVEKKCPSQVSDAPIDEKSSPEGNGSTSYFFEASCAILEETRETVEKKCSSQVSDAPIDKSTGLEGKGTTKNVSEAASVILNKKEVEEEKEVKPLSAYFDKVEDEEEKRSMRRESKDRDTGANGGGFRSKSMVINSQFLGPNLGSPGVKAMEDSQIMGPNLGSFGSMRKEKEWRRTLACKLFEERHQNVDGGGEGMDMLWETYDETESGKVLQGIKTKSKKQGKKTNGNKVDHNEADDDDDEEEEDEELDNGQLCCLQALKFSAGKMNLGHMGRPNLVKITKALKGFGWLHHVTKHSKKGYH</sequence>
<feature type="transmembrane region" description="Helical" evidence="2">
    <location>
        <begin position="125"/>
        <end position="146"/>
    </location>
</feature>
<dbReference type="OMA" id="RMNSQKL"/>
<keyword evidence="2" id="KW-0812">Transmembrane</keyword>
<feature type="compositionally biased region" description="Polar residues" evidence="1">
    <location>
        <begin position="275"/>
        <end position="285"/>
    </location>
</feature>
<dbReference type="AlphaFoldDB" id="A0A2P6PU46"/>
<protein>
    <submittedName>
        <fullName evidence="3">Uncharacterized protein</fullName>
    </submittedName>
</protein>
<feature type="region of interest" description="Disordered" evidence="1">
    <location>
        <begin position="263"/>
        <end position="285"/>
    </location>
</feature>
<feature type="compositionally biased region" description="Basic and acidic residues" evidence="1">
    <location>
        <begin position="450"/>
        <end position="463"/>
    </location>
</feature>
<feature type="region of interest" description="Disordered" evidence="1">
    <location>
        <begin position="343"/>
        <end position="369"/>
    </location>
</feature>
<dbReference type="Proteomes" id="UP000238479">
    <property type="component" value="Chromosome 6"/>
</dbReference>
<feature type="transmembrane region" description="Helical" evidence="2">
    <location>
        <begin position="7"/>
        <end position="25"/>
    </location>
</feature>
<dbReference type="Gramene" id="PRQ25468">
    <property type="protein sequence ID" value="PRQ25468"/>
    <property type="gene ID" value="RchiOBHm_Chr6g0284001"/>
</dbReference>
<dbReference type="PANTHER" id="PTHR36760">
    <property type="entry name" value="ACIDIC LEUCINE-RICH NUCLEAR PHOSPHOPROTEIN 32 FAMILY B PROTEIN"/>
    <property type="match status" value="1"/>
</dbReference>
<feature type="region of interest" description="Disordered" evidence="1">
    <location>
        <begin position="391"/>
        <end position="415"/>
    </location>
</feature>
<comment type="caution">
    <text evidence="3">The sequence shown here is derived from an EMBL/GenBank/DDBJ whole genome shotgun (WGS) entry which is preliminary data.</text>
</comment>
<proteinExistence type="predicted"/>
<evidence type="ECO:0000256" key="1">
    <source>
        <dbReference type="SAM" id="MobiDB-lite"/>
    </source>
</evidence>
<accession>A0A2P6PU46</accession>
<gene>
    <name evidence="3" type="ORF">RchiOBHm_Chr6g0284001</name>
</gene>
<name>A0A2P6PU46_ROSCH</name>
<feature type="region of interest" description="Disordered" evidence="1">
    <location>
        <begin position="445"/>
        <end position="473"/>
    </location>
</feature>
<reference evidence="3 4" key="1">
    <citation type="journal article" date="2018" name="Nat. Genet.">
        <title>The Rosa genome provides new insights in the design of modern roses.</title>
        <authorList>
            <person name="Bendahmane M."/>
        </authorList>
    </citation>
    <scope>NUCLEOTIDE SEQUENCE [LARGE SCALE GENOMIC DNA]</scope>
    <source>
        <strain evidence="4">cv. Old Blush</strain>
    </source>
</reference>
<evidence type="ECO:0000313" key="3">
    <source>
        <dbReference type="EMBL" id="PRQ25468.1"/>
    </source>
</evidence>